<organism evidence="2 3">
    <name type="scientific">Halomonas kalidii</name>
    <dbReference type="NCBI Taxonomy" id="3043293"/>
    <lineage>
        <taxon>Bacteria</taxon>
        <taxon>Pseudomonadati</taxon>
        <taxon>Pseudomonadota</taxon>
        <taxon>Gammaproteobacteria</taxon>
        <taxon>Oceanospirillales</taxon>
        <taxon>Halomonadaceae</taxon>
        <taxon>Halomonas</taxon>
    </lineage>
</organism>
<proteinExistence type="predicted"/>
<evidence type="ECO:0000256" key="1">
    <source>
        <dbReference type="SAM" id="MobiDB-lite"/>
    </source>
</evidence>
<dbReference type="InterPro" id="IPR013078">
    <property type="entry name" value="His_Pase_superF_clade-1"/>
</dbReference>
<reference evidence="2 3" key="1">
    <citation type="submission" date="2023-04" db="EMBL/GenBank/DDBJ databases">
        <title>Halomonas strains isolated from rhizosphere soil.</title>
        <authorList>
            <person name="Xu L."/>
            <person name="Sun J.-Q."/>
        </authorList>
    </citation>
    <scope>NUCLEOTIDE SEQUENCE [LARGE SCALE GENOMIC DNA]</scope>
    <source>
        <strain evidence="2 3">LN1S58</strain>
    </source>
</reference>
<protein>
    <submittedName>
        <fullName evidence="2">Histidine phosphatase family protein</fullName>
        <ecNumber evidence="2">3.1.3.-</ecNumber>
    </submittedName>
</protein>
<dbReference type="RefSeq" id="WP_282722649.1">
    <property type="nucleotide sequence ID" value="NZ_JASCQO010000041.1"/>
</dbReference>
<dbReference type="SUPFAM" id="SSF53254">
    <property type="entry name" value="Phosphoglycerate mutase-like"/>
    <property type="match status" value="1"/>
</dbReference>
<evidence type="ECO:0000313" key="2">
    <source>
        <dbReference type="EMBL" id="MDI5935202.1"/>
    </source>
</evidence>
<keyword evidence="3" id="KW-1185">Reference proteome</keyword>
<dbReference type="GO" id="GO:0016787">
    <property type="term" value="F:hydrolase activity"/>
    <property type="evidence" value="ECO:0007669"/>
    <property type="project" value="UniProtKB-KW"/>
</dbReference>
<dbReference type="EMBL" id="JASCQO010000041">
    <property type="protein sequence ID" value="MDI5935202.1"/>
    <property type="molecule type" value="Genomic_DNA"/>
</dbReference>
<dbReference type="PANTHER" id="PTHR47821">
    <property type="entry name" value="PHOSPHOGLYCERATE MUTASE FAMILY PROTEIN"/>
    <property type="match status" value="1"/>
</dbReference>
<dbReference type="Gene3D" id="3.40.50.1240">
    <property type="entry name" value="Phosphoglycerate mutase-like"/>
    <property type="match status" value="1"/>
</dbReference>
<dbReference type="InterPro" id="IPR029033">
    <property type="entry name" value="His_PPase_superfam"/>
</dbReference>
<comment type="caution">
    <text evidence="2">The sequence shown here is derived from an EMBL/GenBank/DDBJ whole genome shotgun (WGS) entry which is preliminary data.</text>
</comment>
<dbReference type="Pfam" id="PF00300">
    <property type="entry name" value="His_Phos_1"/>
    <property type="match status" value="1"/>
</dbReference>
<sequence length="201" mass="22563">MSTDFLNVPGTWRNRYLLMRHGHSRANEQNLIISDPRAGLADYGLSAEGEAQLARLVDGWAWPAPTRLHHSDFLRTTQTATRVAARFGLSPCPEPRLRERHFGDFEARSADRYHEVWALDERDPSHRLHGVEPVIAVAERMRAVIEELERAYAGETILVVSHGDPLQILLTALEGRPLNRHRDRPPLPPASITPLGDAPVA</sequence>
<dbReference type="PANTHER" id="PTHR47821:SF2">
    <property type="entry name" value="PHOSPHOGLYCERATE MUTASE FAMILY PROTEIN"/>
    <property type="match status" value="1"/>
</dbReference>
<dbReference type="Proteomes" id="UP001244242">
    <property type="component" value="Unassembled WGS sequence"/>
</dbReference>
<name>A0ABT6VMJ4_9GAMM</name>
<dbReference type="EC" id="3.1.3.-" evidence="2"/>
<keyword evidence="2" id="KW-0378">Hydrolase</keyword>
<dbReference type="SMART" id="SM00855">
    <property type="entry name" value="PGAM"/>
    <property type="match status" value="1"/>
</dbReference>
<feature type="region of interest" description="Disordered" evidence="1">
    <location>
        <begin position="178"/>
        <end position="201"/>
    </location>
</feature>
<dbReference type="CDD" id="cd07067">
    <property type="entry name" value="HP_PGM_like"/>
    <property type="match status" value="1"/>
</dbReference>
<evidence type="ECO:0000313" key="3">
    <source>
        <dbReference type="Proteomes" id="UP001244242"/>
    </source>
</evidence>
<accession>A0ABT6VMJ4</accession>
<gene>
    <name evidence="2" type="ORF">QLQ84_15515</name>
</gene>